<evidence type="ECO:0000313" key="1">
    <source>
        <dbReference type="EMBL" id="KAJ7339439.1"/>
    </source>
</evidence>
<dbReference type="PANTHER" id="PTHR15571:SF2">
    <property type="entry name" value="GEM-ASSOCIATED PROTEIN 4"/>
    <property type="match status" value="1"/>
</dbReference>
<name>A0A9W9YIR0_9CNID</name>
<reference evidence="1" key="1">
    <citation type="submission" date="2023-01" db="EMBL/GenBank/DDBJ databases">
        <title>Genome assembly of the deep-sea coral Lophelia pertusa.</title>
        <authorList>
            <person name="Herrera S."/>
            <person name="Cordes E."/>
        </authorList>
    </citation>
    <scope>NUCLEOTIDE SEQUENCE</scope>
    <source>
        <strain evidence="1">USNM1676648</strain>
        <tissue evidence="1">Polyp</tissue>
    </source>
</reference>
<comment type="caution">
    <text evidence="1">The sequence shown here is derived from an EMBL/GenBank/DDBJ whole genome shotgun (WGS) entry which is preliminary data.</text>
</comment>
<organism evidence="1 2">
    <name type="scientific">Desmophyllum pertusum</name>
    <dbReference type="NCBI Taxonomy" id="174260"/>
    <lineage>
        <taxon>Eukaryota</taxon>
        <taxon>Metazoa</taxon>
        <taxon>Cnidaria</taxon>
        <taxon>Anthozoa</taxon>
        <taxon>Hexacorallia</taxon>
        <taxon>Scleractinia</taxon>
        <taxon>Caryophylliina</taxon>
        <taxon>Caryophylliidae</taxon>
        <taxon>Desmophyllum</taxon>
    </lineage>
</organism>
<dbReference type="PANTHER" id="PTHR15571">
    <property type="entry name" value="GEM-ASSOCIATED PROTEIN 4"/>
    <property type="match status" value="1"/>
</dbReference>
<dbReference type="EMBL" id="MU827779">
    <property type="protein sequence ID" value="KAJ7339439.1"/>
    <property type="molecule type" value="Genomic_DNA"/>
</dbReference>
<proteinExistence type="predicted"/>
<gene>
    <name evidence="1" type="ORF">OS493_005837</name>
</gene>
<protein>
    <submittedName>
        <fullName evidence="1">Uncharacterized protein</fullName>
    </submittedName>
</protein>
<dbReference type="InterPro" id="IPR033265">
    <property type="entry name" value="GEMIN4"/>
</dbReference>
<accession>A0A9W9YIR0</accession>
<dbReference type="GO" id="GO:0032797">
    <property type="term" value="C:SMN complex"/>
    <property type="evidence" value="ECO:0007669"/>
    <property type="project" value="InterPro"/>
</dbReference>
<dbReference type="Proteomes" id="UP001163046">
    <property type="component" value="Unassembled WGS sequence"/>
</dbReference>
<keyword evidence="2" id="KW-1185">Reference proteome</keyword>
<dbReference type="AlphaFoldDB" id="A0A9W9YIR0"/>
<dbReference type="GO" id="GO:0000387">
    <property type="term" value="P:spliceosomal snRNP assembly"/>
    <property type="evidence" value="ECO:0007669"/>
    <property type="project" value="InterPro"/>
</dbReference>
<dbReference type="OrthoDB" id="10024657at2759"/>
<evidence type="ECO:0000313" key="2">
    <source>
        <dbReference type="Proteomes" id="UP001163046"/>
    </source>
</evidence>
<dbReference type="GO" id="GO:0006364">
    <property type="term" value="P:rRNA processing"/>
    <property type="evidence" value="ECO:0007669"/>
    <property type="project" value="InterPro"/>
</dbReference>
<sequence>MADWSAGSKERKKERVYNSLEEMNYCPETVLVHSAFLLANNVAARSLNELERGKCSQAVQIISGAIREITQESLLGEKLLQVEVRQLEFKIHSWLFSSLFSSYGGLECGELSEEEYFDSFPPLPQIGVGFYLELVQEVGWSELLVEVCGDAGTTPNAAEVHGLGRNLLIYSNVLTGYQDYTTDGRLRVEYKQKALSDHVTYYISHERVEVTNHRGYQAVYDSKYLFVLDGRPIGKSPFRFSNAKIETDIWLSMNRVISRPSDRNWPL</sequence>